<evidence type="ECO:0000256" key="3">
    <source>
        <dbReference type="ARBA" id="ARBA00022801"/>
    </source>
</evidence>
<dbReference type="Proteomes" id="UP001301442">
    <property type="component" value="Chromosome"/>
</dbReference>
<keyword evidence="3" id="KW-0378">Hydrolase</keyword>
<feature type="domain" description="Sulfatase N-terminal" evidence="6">
    <location>
        <begin position="28"/>
        <end position="406"/>
    </location>
</feature>
<evidence type="ECO:0000313" key="7">
    <source>
        <dbReference type="EMBL" id="WOH39518.1"/>
    </source>
</evidence>
<dbReference type="InterPro" id="IPR000917">
    <property type="entry name" value="Sulfatase_N"/>
</dbReference>
<dbReference type="SUPFAM" id="SSF53649">
    <property type="entry name" value="Alkaline phosphatase-like"/>
    <property type="match status" value="1"/>
</dbReference>
<evidence type="ECO:0000256" key="2">
    <source>
        <dbReference type="ARBA" id="ARBA00022729"/>
    </source>
</evidence>
<feature type="signal peptide" evidence="5">
    <location>
        <begin position="1"/>
        <end position="22"/>
    </location>
</feature>
<reference evidence="7 8" key="1">
    <citation type="submission" date="2023-09" db="EMBL/GenBank/DDBJ databases">
        <authorList>
            <person name="Qi X."/>
        </authorList>
    </citation>
    <scope>NUCLEOTIDE SEQUENCE [LARGE SCALE GENOMIC DNA]</scope>
    <source>
        <strain evidence="7 8">S1-1</strain>
    </source>
</reference>
<sequence length="541" mass="61225">MNKFFTLLTLLVLTMQATTVSAKKVDLPNIIVIMSDDHATNAISAYGGRLNSVFATPNIDKLAKNGVRLDGLYASNSICTPSRATILTGQYSHLNGVKTLGGKISEDTPTLPYEMQSLGYQTAVIGKWHIKTEPFGFDYYNVLPGQGKYYDPKFKEKGTPWVEAKGGGKTIKGYVTDITTDLSLAWLNKRDKNKPFMLMINNKAPHGPWETAKRHQEQFSGVKIPEPKSLLERGNHGPGKEVVVNGVAGAQFGSSLSRRYNARSYTRKNLHKKKFTKVTNGDGSVSKVLKPLPTLAGDELLKETKLAYQMYLKDYLSTVSAVDENVGRVLDYVKQHKLSENTIIVYTSDQGMMLGEHDYVDKRWIYEESSRMPFIVSYPGVIKQGGVIDKLYTNADIAPTLLEFAGKQTPKYMQGQSFAKGLREPEQADGHDAIYYRYWLHMAHHHNPAHYGIRTKEFKLVFFYGLPSKEKGGNKATPPYWEMYDMKNDPLEMNNIYHDKKYHAKREQLKTQLLALKDELGDSDENNPHLMAVREQYWHDE</sequence>
<keyword evidence="4" id="KW-0325">Glycoprotein</keyword>
<name>A0ABZ0GVG6_9GAMM</name>
<dbReference type="Gene3D" id="3.40.720.10">
    <property type="entry name" value="Alkaline Phosphatase, subunit A"/>
    <property type="match status" value="1"/>
</dbReference>
<feature type="chain" id="PRO_5046290782" evidence="5">
    <location>
        <begin position="23"/>
        <end position="541"/>
    </location>
</feature>
<dbReference type="RefSeq" id="WP_348398284.1">
    <property type="nucleotide sequence ID" value="NZ_CP136600.1"/>
</dbReference>
<dbReference type="InterPro" id="IPR017850">
    <property type="entry name" value="Alkaline_phosphatase_core_sf"/>
</dbReference>
<proteinExistence type="inferred from homology"/>
<protein>
    <submittedName>
        <fullName evidence="7">Sulfatase</fullName>
    </submittedName>
</protein>
<dbReference type="PROSITE" id="PS00523">
    <property type="entry name" value="SULFATASE_1"/>
    <property type="match status" value="1"/>
</dbReference>
<dbReference type="Pfam" id="PF00884">
    <property type="entry name" value="Sulfatase"/>
    <property type="match status" value="1"/>
</dbReference>
<organism evidence="7 8">
    <name type="scientific">Thalassotalea fonticola</name>
    <dbReference type="NCBI Taxonomy" id="3065649"/>
    <lineage>
        <taxon>Bacteria</taxon>
        <taxon>Pseudomonadati</taxon>
        <taxon>Pseudomonadota</taxon>
        <taxon>Gammaproteobacteria</taxon>
        <taxon>Alteromonadales</taxon>
        <taxon>Colwelliaceae</taxon>
        <taxon>Thalassotalea</taxon>
    </lineage>
</organism>
<comment type="similarity">
    <text evidence="1">Belongs to the sulfatase family.</text>
</comment>
<evidence type="ECO:0000313" key="8">
    <source>
        <dbReference type="Proteomes" id="UP001301442"/>
    </source>
</evidence>
<evidence type="ECO:0000256" key="4">
    <source>
        <dbReference type="ARBA" id="ARBA00023180"/>
    </source>
</evidence>
<dbReference type="InterPro" id="IPR024607">
    <property type="entry name" value="Sulfatase_CS"/>
</dbReference>
<dbReference type="PANTHER" id="PTHR43108">
    <property type="entry name" value="N-ACETYLGLUCOSAMINE-6-SULFATASE FAMILY MEMBER"/>
    <property type="match status" value="1"/>
</dbReference>
<dbReference type="EMBL" id="CP136600">
    <property type="protein sequence ID" value="WOH39518.1"/>
    <property type="molecule type" value="Genomic_DNA"/>
</dbReference>
<keyword evidence="8" id="KW-1185">Reference proteome</keyword>
<gene>
    <name evidence="7" type="ORF">RI844_09885</name>
</gene>
<accession>A0ABZ0GVG6</accession>
<evidence type="ECO:0000256" key="5">
    <source>
        <dbReference type="SAM" id="SignalP"/>
    </source>
</evidence>
<keyword evidence="2 5" id="KW-0732">Signal</keyword>
<dbReference type="CDD" id="cd16031">
    <property type="entry name" value="G6S_like"/>
    <property type="match status" value="1"/>
</dbReference>
<evidence type="ECO:0000259" key="6">
    <source>
        <dbReference type="Pfam" id="PF00884"/>
    </source>
</evidence>
<dbReference type="PANTHER" id="PTHR43108:SF6">
    <property type="entry name" value="N-SULPHOGLUCOSAMINE SULPHOHYDROLASE"/>
    <property type="match status" value="1"/>
</dbReference>
<dbReference type="PROSITE" id="PS00149">
    <property type="entry name" value="SULFATASE_2"/>
    <property type="match status" value="1"/>
</dbReference>
<evidence type="ECO:0000256" key="1">
    <source>
        <dbReference type="ARBA" id="ARBA00008779"/>
    </source>
</evidence>